<gene>
    <name evidence="1" type="ORF">ACFFUV_05890</name>
</gene>
<dbReference type="PIRSF" id="PIRSF005902">
    <property type="entry name" value="DNase_TatD"/>
    <property type="match status" value="1"/>
</dbReference>
<organism evidence="1 2">
    <name type="scientific">Vibrio olivae</name>
    <dbReference type="NCBI Taxonomy" id="1243002"/>
    <lineage>
        <taxon>Bacteria</taxon>
        <taxon>Pseudomonadati</taxon>
        <taxon>Pseudomonadota</taxon>
        <taxon>Gammaproteobacteria</taxon>
        <taxon>Vibrionales</taxon>
        <taxon>Vibrionaceae</taxon>
        <taxon>Vibrio</taxon>
    </lineage>
</organism>
<protein>
    <submittedName>
        <fullName evidence="1">TatD family hydrolase</fullName>
    </submittedName>
</protein>
<evidence type="ECO:0000313" key="1">
    <source>
        <dbReference type="EMBL" id="MFB9134503.1"/>
    </source>
</evidence>
<dbReference type="InterPro" id="IPR032466">
    <property type="entry name" value="Metal_Hydrolase"/>
</dbReference>
<accession>A0ABV5HJU4</accession>
<dbReference type="PANTHER" id="PTHR46124:SF2">
    <property type="entry name" value="D-AMINOACYL-TRNA DEACYLASE"/>
    <property type="match status" value="1"/>
</dbReference>
<dbReference type="Pfam" id="PF01026">
    <property type="entry name" value="TatD_DNase"/>
    <property type="match status" value="1"/>
</dbReference>
<dbReference type="GO" id="GO:0016787">
    <property type="term" value="F:hydrolase activity"/>
    <property type="evidence" value="ECO:0007669"/>
    <property type="project" value="UniProtKB-KW"/>
</dbReference>
<dbReference type="Gene3D" id="3.20.20.140">
    <property type="entry name" value="Metal-dependent hydrolases"/>
    <property type="match status" value="1"/>
</dbReference>
<evidence type="ECO:0000313" key="2">
    <source>
        <dbReference type="Proteomes" id="UP001589645"/>
    </source>
</evidence>
<dbReference type="SUPFAM" id="SSF51556">
    <property type="entry name" value="Metallo-dependent hydrolases"/>
    <property type="match status" value="1"/>
</dbReference>
<comment type="caution">
    <text evidence="1">The sequence shown here is derived from an EMBL/GenBank/DDBJ whole genome shotgun (WGS) entry which is preliminary data.</text>
</comment>
<keyword evidence="2" id="KW-1185">Reference proteome</keyword>
<keyword evidence="1" id="KW-0378">Hydrolase</keyword>
<dbReference type="InterPro" id="IPR001130">
    <property type="entry name" value="TatD-like"/>
</dbReference>
<dbReference type="PANTHER" id="PTHR46124">
    <property type="entry name" value="D-AMINOACYL-TRNA DEACYLASE"/>
    <property type="match status" value="1"/>
</dbReference>
<name>A0ABV5HJU4_9VIBR</name>
<dbReference type="RefSeq" id="WP_390190435.1">
    <property type="nucleotide sequence ID" value="NZ_JBHMEP010000001.1"/>
</dbReference>
<proteinExistence type="predicted"/>
<sequence>MLNSCINYVDFHCHCDLLPGFASETFQLNEDVAAVAVTTTPLAWSKNVEVSKRTAGMYPALGMHPQLVGSRYDDHFSFSQFVNGTQIIGEIGLDGSQAYKQTLDMQEAVFSHILELCSEEKIERLMSIHSLKAEVRLIKHFQKYVSSARYTPVFHWFTGSVPQASKLLDMGAKFSINYKMVKTKGGQDLLSHVPKESVLIETDMPFTSKNLSSEHHRSLLMETVSKISTIWSMAEEECSALILRNSSEILSRVQNQ</sequence>
<reference evidence="1 2" key="1">
    <citation type="submission" date="2024-09" db="EMBL/GenBank/DDBJ databases">
        <authorList>
            <person name="Sun Q."/>
            <person name="Mori K."/>
        </authorList>
    </citation>
    <scope>NUCLEOTIDE SEQUENCE [LARGE SCALE GENOMIC DNA]</scope>
    <source>
        <strain evidence="1 2">CECT 8064</strain>
    </source>
</reference>
<dbReference type="Proteomes" id="UP001589645">
    <property type="component" value="Unassembled WGS sequence"/>
</dbReference>
<dbReference type="EMBL" id="JBHMEP010000001">
    <property type="protein sequence ID" value="MFB9134503.1"/>
    <property type="molecule type" value="Genomic_DNA"/>
</dbReference>